<evidence type="ECO:0000256" key="1">
    <source>
        <dbReference type="SAM" id="MobiDB-lite"/>
    </source>
</evidence>
<comment type="caution">
    <text evidence="2">The sequence shown here is derived from an EMBL/GenBank/DDBJ whole genome shotgun (WGS) entry which is preliminary data.</text>
</comment>
<dbReference type="EMBL" id="JAIZAY010000002">
    <property type="protein sequence ID" value="KAJ8047866.1"/>
    <property type="molecule type" value="Genomic_DNA"/>
</dbReference>
<evidence type="ECO:0000313" key="3">
    <source>
        <dbReference type="Proteomes" id="UP001152320"/>
    </source>
</evidence>
<dbReference type="GO" id="GO:0000492">
    <property type="term" value="P:box C/D snoRNP assembly"/>
    <property type="evidence" value="ECO:0007669"/>
    <property type="project" value="InterPro"/>
</dbReference>
<dbReference type="AlphaFoldDB" id="A0A9Q1HJX7"/>
<keyword evidence="3" id="KW-1185">Reference proteome</keyword>
<feature type="compositionally biased region" description="Basic residues" evidence="1">
    <location>
        <begin position="184"/>
        <end position="211"/>
    </location>
</feature>
<dbReference type="PANTHER" id="PTHR28674">
    <property type="entry name" value="SIMILAR TO DNA SEGMENT, CHR 10, WAYNE STATE UNIVERSITY 102,-EXPRESSED"/>
    <property type="match status" value="1"/>
</dbReference>
<gene>
    <name evidence="2" type="ORF">HOLleu_06986</name>
</gene>
<dbReference type="PANTHER" id="PTHR28674:SF1">
    <property type="entry name" value="NOP PROTEIN CHAPERONE 1"/>
    <property type="match status" value="1"/>
</dbReference>
<dbReference type="Proteomes" id="UP001152320">
    <property type="component" value="Chromosome 2"/>
</dbReference>
<dbReference type="OrthoDB" id="1112980at2759"/>
<protein>
    <submittedName>
        <fullName evidence="2">Uncharacterized protein</fullName>
    </submittedName>
</protein>
<dbReference type="GO" id="GO:0062064">
    <property type="term" value="F:box C/D methylation guide snoRNP complex binding"/>
    <property type="evidence" value="ECO:0007669"/>
    <property type="project" value="TreeGrafter"/>
</dbReference>
<reference evidence="2" key="1">
    <citation type="submission" date="2021-10" db="EMBL/GenBank/DDBJ databases">
        <title>Tropical sea cucumber genome reveals ecological adaptation and Cuvierian tubules defense mechanism.</title>
        <authorList>
            <person name="Chen T."/>
        </authorList>
    </citation>
    <scope>NUCLEOTIDE SEQUENCE</scope>
    <source>
        <strain evidence="2">Nanhai2018</strain>
        <tissue evidence="2">Muscle</tissue>
    </source>
</reference>
<dbReference type="Pfam" id="PF15370">
    <property type="entry name" value="NOPCHAP1"/>
    <property type="match status" value="1"/>
</dbReference>
<feature type="region of interest" description="Disordered" evidence="1">
    <location>
        <begin position="85"/>
        <end position="211"/>
    </location>
</feature>
<feature type="compositionally biased region" description="Basic and acidic residues" evidence="1">
    <location>
        <begin position="163"/>
        <end position="174"/>
    </location>
</feature>
<dbReference type="InterPro" id="IPR027921">
    <property type="entry name" value="NOPCHAP1"/>
</dbReference>
<proteinExistence type="predicted"/>
<accession>A0A9Q1HJX7</accession>
<organism evidence="2 3">
    <name type="scientific">Holothuria leucospilota</name>
    <name type="common">Black long sea cucumber</name>
    <name type="synonym">Mertensiothuria leucospilota</name>
    <dbReference type="NCBI Taxonomy" id="206669"/>
    <lineage>
        <taxon>Eukaryota</taxon>
        <taxon>Metazoa</taxon>
        <taxon>Echinodermata</taxon>
        <taxon>Eleutherozoa</taxon>
        <taxon>Echinozoa</taxon>
        <taxon>Holothuroidea</taxon>
        <taxon>Aspidochirotacea</taxon>
        <taxon>Aspidochirotida</taxon>
        <taxon>Holothuriidae</taxon>
        <taxon>Holothuria</taxon>
    </lineage>
</organism>
<evidence type="ECO:0000313" key="2">
    <source>
        <dbReference type="EMBL" id="KAJ8047866.1"/>
    </source>
</evidence>
<feature type="compositionally biased region" description="Acidic residues" evidence="1">
    <location>
        <begin position="110"/>
        <end position="121"/>
    </location>
</feature>
<name>A0A9Q1HJX7_HOLLE</name>
<feature type="compositionally biased region" description="Basic and acidic residues" evidence="1">
    <location>
        <begin position="140"/>
        <end position="153"/>
    </location>
</feature>
<sequence>MASGTSRSDELLNVGRKVEDPLLITREKPFKLPPPSALSRVRSFLPQLQKANEDLEAKMSSGKQEDWNIENVANEEPFIEMNLALFEDNNSTSDNEIPHVHNSSSSSSDSDSDSDIGEVTEDNIKLPNQKKGKKPFILEVKMDTNTHEQENKFHNTSSTPELSKNDVQRKESIHLDSASSKTRTSNRQKGKGKSAKKTTRSKTRTQRGRRK</sequence>